<evidence type="ECO:0000313" key="3">
    <source>
        <dbReference type="Proteomes" id="UP000317316"/>
    </source>
</evidence>
<dbReference type="InterPro" id="IPR029787">
    <property type="entry name" value="Nucleotide_cyclase"/>
</dbReference>
<dbReference type="OrthoDB" id="9759607at2"/>
<name>A0A544T9E3_9BACI</name>
<organism evidence="2 3">
    <name type="scientific">Psychrobacillus lasiicapitis</name>
    <dbReference type="NCBI Taxonomy" id="1636719"/>
    <lineage>
        <taxon>Bacteria</taxon>
        <taxon>Bacillati</taxon>
        <taxon>Bacillota</taxon>
        <taxon>Bacilli</taxon>
        <taxon>Bacillales</taxon>
        <taxon>Bacillaceae</taxon>
        <taxon>Psychrobacillus</taxon>
    </lineage>
</organism>
<proteinExistence type="predicted"/>
<keyword evidence="3" id="KW-1185">Reference proteome</keyword>
<dbReference type="NCBIfam" id="TIGR00254">
    <property type="entry name" value="GGDEF"/>
    <property type="match status" value="1"/>
</dbReference>
<dbReference type="AlphaFoldDB" id="A0A544T9E3"/>
<dbReference type="SMART" id="SM00267">
    <property type="entry name" value="GGDEF"/>
    <property type="match status" value="1"/>
</dbReference>
<sequence length="656" mass="75591">MKYKKQLTNLKGYSQIELQLKCDKSIKFALRKLRGVRMKNNAIMTHLKGRILDVYNENLLVNGTTIKWFSDLKVILSEFFGVEIAHYLIFDVDSFRPLRENYAYAINMPTIKWEDIEAFFVEKNFTETLFWNSENDMNKLVKILLKDQDDKPIGLLVMDSTLKWKEFSETENIEDFVCTISKLVKIVRQSIRLVQQENQYRHLFSVTKTFNSTLDSGEILNGTLFAINNAFPQIDPTLILSNDQDRKTSIPYKLFDYTSERPATVDAYVSGEITTEIEEDLKVRLINVPIKGKQGIYGILQLSVPTDYIFSTRQKEFATSLAETTGNALENAKLYIQSHKLVSDLQLINETSHTLNTNISLDEMLVFLRNQLIKSFMPEQICFVMEKDEYKIIGASNDYFHTDEGQLYIQHVANHFNKVKEPLFIADFNRLTKLKYGYRSLIAVPLKEQNTITGFSIVLHKEPYYFSFDAFKLMQSLIQHSSLAISNSALRNKLQEMVNRDHLTNLFARNYLDKYVESSMKVDDRGVFVLIDIDDFKQVNDQYGHQIGDEILKQIASIIEKKVGDKGIGARWGGEELALYYAQMPLEEGIKNCSQLLVTIPLETNPSVTVSIGISSWKQGDQIDYRDLFHQTDIALYKAKNKGKNQLSVMEVSQLS</sequence>
<dbReference type="SUPFAM" id="SSF55073">
    <property type="entry name" value="Nucleotide cyclase"/>
    <property type="match status" value="1"/>
</dbReference>
<comment type="caution">
    <text evidence="2">The sequence shown here is derived from an EMBL/GenBank/DDBJ whole genome shotgun (WGS) entry which is preliminary data.</text>
</comment>
<protein>
    <submittedName>
        <fullName evidence="2">Sensor domain-containing diguanylate cyclase</fullName>
    </submittedName>
</protein>
<dbReference type="InterPro" id="IPR029016">
    <property type="entry name" value="GAF-like_dom_sf"/>
</dbReference>
<dbReference type="InterPro" id="IPR000160">
    <property type="entry name" value="GGDEF_dom"/>
</dbReference>
<dbReference type="PANTHER" id="PTHR45138">
    <property type="entry name" value="REGULATORY COMPONENTS OF SENSORY TRANSDUCTION SYSTEM"/>
    <property type="match status" value="1"/>
</dbReference>
<dbReference type="PANTHER" id="PTHR45138:SF9">
    <property type="entry name" value="DIGUANYLATE CYCLASE DGCM-RELATED"/>
    <property type="match status" value="1"/>
</dbReference>
<dbReference type="GO" id="GO:1902201">
    <property type="term" value="P:negative regulation of bacterial-type flagellum-dependent cell motility"/>
    <property type="evidence" value="ECO:0007669"/>
    <property type="project" value="TreeGrafter"/>
</dbReference>
<dbReference type="EMBL" id="VDGH01000005">
    <property type="protein sequence ID" value="TQR13978.1"/>
    <property type="molecule type" value="Genomic_DNA"/>
</dbReference>
<dbReference type="Proteomes" id="UP000317316">
    <property type="component" value="Unassembled WGS sequence"/>
</dbReference>
<evidence type="ECO:0000259" key="1">
    <source>
        <dbReference type="PROSITE" id="PS50887"/>
    </source>
</evidence>
<gene>
    <name evidence="2" type="ORF">FG382_10255</name>
</gene>
<dbReference type="Pfam" id="PF00990">
    <property type="entry name" value="GGDEF"/>
    <property type="match status" value="1"/>
</dbReference>
<dbReference type="CDD" id="cd01949">
    <property type="entry name" value="GGDEF"/>
    <property type="match status" value="1"/>
</dbReference>
<reference evidence="2 3" key="1">
    <citation type="submission" date="2019-05" db="EMBL/GenBank/DDBJ databases">
        <title>Psychrobacillus vulpis sp. nov., a new species isolated from feces of a red fox that inhabits in The Tablas de Daimiel Natural Park, Albacete, Spain.</title>
        <authorList>
            <person name="Rodriguez M."/>
            <person name="Reina J.C."/>
            <person name="Bejar V."/>
            <person name="Llamas I."/>
        </authorList>
    </citation>
    <scope>NUCLEOTIDE SEQUENCE [LARGE SCALE GENOMIC DNA]</scope>
    <source>
        <strain evidence="2 3">NEAU-3TGS17</strain>
    </source>
</reference>
<dbReference type="Gene3D" id="3.30.70.270">
    <property type="match status" value="1"/>
</dbReference>
<dbReference type="PROSITE" id="PS50887">
    <property type="entry name" value="GGDEF"/>
    <property type="match status" value="1"/>
</dbReference>
<accession>A0A544T9E3</accession>
<feature type="domain" description="GGDEF" evidence="1">
    <location>
        <begin position="524"/>
        <end position="652"/>
    </location>
</feature>
<dbReference type="GO" id="GO:0005886">
    <property type="term" value="C:plasma membrane"/>
    <property type="evidence" value="ECO:0007669"/>
    <property type="project" value="TreeGrafter"/>
</dbReference>
<dbReference type="GO" id="GO:0043709">
    <property type="term" value="P:cell adhesion involved in single-species biofilm formation"/>
    <property type="evidence" value="ECO:0007669"/>
    <property type="project" value="TreeGrafter"/>
</dbReference>
<dbReference type="Gene3D" id="3.30.450.40">
    <property type="match status" value="2"/>
</dbReference>
<evidence type="ECO:0000313" key="2">
    <source>
        <dbReference type="EMBL" id="TQR13978.1"/>
    </source>
</evidence>
<dbReference type="InterPro" id="IPR043128">
    <property type="entry name" value="Rev_trsase/Diguanyl_cyclase"/>
</dbReference>
<dbReference type="GO" id="GO:0052621">
    <property type="term" value="F:diguanylate cyclase activity"/>
    <property type="evidence" value="ECO:0007669"/>
    <property type="project" value="TreeGrafter"/>
</dbReference>
<dbReference type="SUPFAM" id="SSF55781">
    <property type="entry name" value="GAF domain-like"/>
    <property type="match status" value="2"/>
</dbReference>
<dbReference type="InterPro" id="IPR050469">
    <property type="entry name" value="Diguanylate_Cyclase"/>
</dbReference>